<dbReference type="EMBL" id="SJOL01002364">
    <property type="protein sequence ID" value="TGZ73846.1"/>
    <property type="molecule type" value="Genomic_DNA"/>
</dbReference>
<evidence type="ECO:0000256" key="1">
    <source>
        <dbReference type="SAM" id="MobiDB-lite"/>
    </source>
</evidence>
<comment type="caution">
    <text evidence="2">The sequence shown here is derived from an EMBL/GenBank/DDBJ whole genome shotgun (WGS) entry which is preliminary data.</text>
</comment>
<dbReference type="PANTHER" id="PTHR33887">
    <property type="entry name" value="PB1 DOMAIN-CONTAINING PROTEIN"/>
    <property type="match status" value="1"/>
</dbReference>
<evidence type="ECO:0000313" key="3">
    <source>
        <dbReference type="Proteomes" id="UP000308267"/>
    </source>
</evidence>
<gene>
    <name evidence="2" type="ORF">CRM22_001280</name>
</gene>
<dbReference type="Pfam" id="PF15874">
    <property type="entry name" value="Il2rg"/>
    <property type="match status" value="1"/>
</dbReference>
<feature type="region of interest" description="Disordered" evidence="1">
    <location>
        <begin position="127"/>
        <end position="153"/>
    </location>
</feature>
<keyword evidence="3" id="KW-1185">Reference proteome</keyword>
<dbReference type="Proteomes" id="UP000308267">
    <property type="component" value="Unassembled WGS sequence"/>
</dbReference>
<evidence type="ECO:0000313" key="2">
    <source>
        <dbReference type="EMBL" id="TGZ73846.1"/>
    </source>
</evidence>
<reference evidence="2 3" key="1">
    <citation type="journal article" date="2019" name="BMC Genomics">
        <title>New insights from Opisthorchis felineus genome: update on genomics of the epidemiologically important liver flukes.</title>
        <authorList>
            <person name="Ershov N.I."/>
            <person name="Mordvinov V.A."/>
            <person name="Prokhortchouk E.B."/>
            <person name="Pakharukova M.Y."/>
            <person name="Gunbin K.V."/>
            <person name="Ustyantsev K."/>
            <person name="Genaev M.A."/>
            <person name="Blinov A.G."/>
            <person name="Mazur A."/>
            <person name="Boulygina E."/>
            <person name="Tsygankova S."/>
            <person name="Khrameeva E."/>
            <person name="Chekanov N."/>
            <person name="Fan G."/>
            <person name="Xiao A."/>
            <person name="Zhang H."/>
            <person name="Xu X."/>
            <person name="Yang H."/>
            <person name="Solovyev V."/>
            <person name="Lee S.M."/>
            <person name="Liu X."/>
            <person name="Afonnikov D.A."/>
            <person name="Skryabin K.G."/>
        </authorList>
    </citation>
    <scope>NUCLEOTIDE SEQUENCE [LARGE SCALE GENOMIC DNA]</scope>
    <source>
        <strain evidence="2">AK-0245</strain>
        <tissue evidence="2">Whole organism</tissue>
    </source>
</reference>
<sequence length="153" mass="17866">MLTRMLEEEAFVKPYRPFIWVHFGNNEKLLVNLDCSYEILVQFLISACGLNENVFDLCDATGTLLNINNPQTYAQLKHTVDGGTTYVLVEFKNEIPEERDDIKPNLIDYDLFYPNIKEIIWKQFQEKSDRRRRPGRQAASGSRPLQQKKTKPI</sequence>
<proteinExistence type="predicted"/>
<dbReference type="InterPro" id="IPR039471">
    <property type="entry name" value="CXorf65-like"/>
</dbReference>
<dbReference type="AlphaFoldDB" id="A0A4S2MBF0"/>
<name>A0A4S2MBF0_OPIFE</name>
<dbReference type="OrthoDB" id="2109241at2759"/>
<protein>
    <submittedName>
        <fullName evidence="2">Uncharacterized protein</fullName>
    </submittedName>
</protein>
<accession>A0A4S2MBF0</accession>
<organism evidence="2 3">
    <name type="scientific">Opisthorchis felineus</name>
    <dbReference type="NCBI Taxonomy" id="147828"/>
    <lineage>
        <taxon>Eukaryota</taxon>
        <taxon>Metazoa</taxon>
        <taxon>Spiralia</taxon>
        <taxon>Lophotrochozoa</taxon>
        <taxon>Platyhelminthes</taxon>
        <taxon>Trematoda</taxon>
        <taxon>Digenea</taxon>
        <taxon>Opisthorchiida</taxon>
        <taxon>Opisthorchiata</taxon>
        <taxon>Opisthorchiidae</taxon>
        <taxon>Opisthorchis</taxon>
    </lineage>
</organism>
<dbReference type="PANTHER" id="PTHR33887:SF4">
    <property type="entry name" value="AB2-183"/>
    <property type="match status" value="1"/>
</dbReference>